<dbReference type="PANTHER" id="PTHR38226:SF3">
    <property type="entry name" value="(WILD MALAYSIAN BANANA) HYPOTHETICAL PROTEIN"/>
    <property type="match status" value="1"/>
</dbReference>
<protein>
    <recommendedName>
        <fullName evidence="1">DUF7392 domain-containing protein</fullName>
    </recommendedName>
</protein>
<proteinExistence type="predicted"/>
<reference evidence="2" key="1">
    <citation type="journal article" date="2016" name="Nat. Genet.">
        <title>A high-quality carrot genome assembly provides new insights into carotenoid accumulation and asterid genome evolution.</title>
        <authorList>
            <person name="Iorizzo M."/>
            <person name="Ellison S."/>
            <person name="Senalik D."/>
            <person name="Zeng P."/>
            <person name="Satapoomin P."/>
            <person name="Huang J."/>
            <person name="Bowman M."/>
            <person name="Iovene M."/>
            <person name="Sanseverino W."/>
            <person name="Cavagnaro P."/>
            <person name="Yildiz M."/>
            <person name="Macko-Podgorni A."/>
            <person name="Moranska E."/>
            <person name="Grzebelus E."/>
            <person name="Grzebelus D."/>
            <person name="Ashrafi H."/>
            <person name="Zheng Z."/>
            <person name="Cheng S."/>
            <person name="Spooner D."/>
            <person name="Van Deynze A."/>
            <person name="Simon P."/>
        </authorList>
    </citation>
    <scope>NUCLEOTIDE SEQUENCE</scope>
    <source>
        <tissue evidence="2">Leaf</tissue>
    </source>
</reference>
<dbReference type="PANTHER" id="PTHR38226">
    <property type="entry name" value="(WILD MALAYSIAN BANANA) HYPOTHETICAL PROTEIN"/>
    <property type="match status" value="1"/>
</dbReference>
<dbReference type="AlphaFoldDB" id="A0A166EVQ3"/>
<name>A0A166EVQ3_DAUCS</name>
<evidence type="ECO:0000313" key="2">
    <source>
        <dbReference type="EMBL" id="WOG89663.1"/>
    </source>
</evidence>
<reference evidence="2" key="2">
    <citation type="submission" date="2022-03" db="EMBL/GenBank/DDBJ databases">
        <title>Draft title - Genomic analysis of global carrot germplasm unveils the trajectory of domestication and the origin of high carotenoid orange carrot.</title>
        <authorList>
            <person name="Iorizzo M."/>
            <person name="Ellison S."/>
            <person name="Senalik D."/>
            <person name="Macko-Podgorni A."/>
            <person name="Grzebelus D."/>
            <person name="Bostan H."/>
            <person name="Rolling W."/>
            <person name="Curaba J."/>
            <person name="Simon P."/>
        </authorList>
    </citation>
    <scope>NUCLEOTIDE SEQUENCE</scope>
    <source>
        <tissue evidence="2">Leaf</tissue>
    </source>
</reference>
<dbReference type="OMA" id="MKRSHEN"/>
<evidence type="ECO:0000313" key="3">
    <source>
        <dbReference type="Proteomes" id="UP000077755"/>
    </source>
</evidence>
<dbReference type="EMBL" id="CP093344">
    <property type="protein sequence ID" value="WOG89663.1"/>
    <property type="molecule type" value="Genomic_DNA"/>
</dbReference>
<dbReference type="InterPro" id="IPR055816">
    <property type="entry name" value="DUF7392"/>
</dbReference>
<evidence type="ECO:0000259" key="1">
    <source>
        <dbReference type="Pfam" id="PF24118"/>
    </source>
</evidence>
<keyword evidence="3" id="KW-1185">Reference proteome</keyword>
<organism evidence="2 3">
    <name type="scientific">Daucus carota subsp. sativus</name>
    <name type="common">Carrot</name>
    <dbReference type="NCBI Taxonomy" id="79200"/>
    <lineage>
        <taxon>Eukaryota</taxon>
        <taxon>Viridiplantae</taxon>
        <taxon>Streptophyta</taxon>
        <taxon>Embryophyta</taxon>
        <taxon>Tracheophyta</taxon>
        <taxon>Spermatophyta</taxon>
        <taxon>Magnoliopsida</taxon>
        <taxon>eudicotyledons</taxon>
        <taxon>Gunneridae</taxon>
        <taxon>Pentapetalae</taxon>
        <taxon>asterids</taxon>
        <taxon>campanulids</taxon>
        <taxon>Apiales</taxon>
        <taxon>Apiaceae</taxon>
        <taxon>Apioideae</taxon>
        <taxon>Scandiceae</taxon>
        <taxon>Daucinae</taxon>
        <taxon>Daucus</taxon>
        <taxon>Daucus sect. Daucus</taxon>
    </lineage>
</organism>
<gene>
    <name evidence="2" type="ORF">DCAR_0208901</name>
</gene>
<dbReference type="Gramene" id="KZN07035">
    <property type="protein sequence ID" value="KZN07035"/>
    <property type="gene ID" value="DCAR_007872"/>
</dbReference>
<feature type="domain" description="DUF7392" evidence="1">
    <location>
        <begin position="96"/>
        <end position="222"/>
    </location>
</feature>
<dbReference type="Pfam" id="PF24118">
    <property type="entry name" value="DUF7392"/>
    <property type="match status" value="1"/>
</dbReference>
<accession>A0A166EVQ3</accession>
<dbReference type="Proteomes" id="UP000077755">
    <property type="component" value="Chromosome 2"/>
</dbReference>
<sequence>MACCMPLKSRNLDVNLLVLKPTVFIDELVEALKHFTSWSLTFGCIHSAILQTIHGNLIIWYGAWMKRSHENKKLLDSALLLMLERISSVADIIDNSFFEPYGGESNNGSLAATFSTGDAVSFSVIAHSRHDNASQIDLPYAVLATFQRRFLAMDGATSGVCLKKNYDTADNSNDRGSNDCVLNFFVWESQEACYSSILRSDVKNVNFPHLGGMSLPMKYEVYRVIYVSGDDELDFKHSPWPPHLMLRANQDQNIQGKE</sequence>